<dbReference type="EMBL" id="BAABCE010000009">
    <property type="protein sequence ID" value="GAA3559508.1"/>
    <property type="molecule type" value="Genomic_DNA"/>
</dbReference>
<sequence length="39" mass="4452">MADLPDVVSREEWLAARKQEEPTGRAQPLGLRLPDEYDV</sequence>
<dbReference type="Proteomes" id="UP001500707">
    <property type="component" value="Unassembled WGS sequence"/>
</dbReference>
<protein>
    <submittedName>
        <fullName evidence="2">Uncharacterized protein</fullName>
    </submittedName>
</protein>
<organism evidence="2 3">
    <name type="scientific">Streptomyces osmaniensis</name>
    <dbReference type="NCBI Taxonomy" id="593134"/>
    <lineage>
        <taxon>Bacteria</taxon>
        <taxon>Bacillati</taxon>
        <taxon>Actinomycetota</taxon>
        <taxon>Actinomycetes</taxon>
        <taxon>Kitasatosporales</taxon>
        <taxon>Streptomycetaceae</taxon>
        <taxon>Streptomyces</taxon>
    </lineage>
</organism>
<feature type="region of interest" description="Disordered" evidence="1">
    <location>
        <begin position="18"/>
        <end position="39"/>
    </location>
</feature>
<keyword evidence="3" id="KW-1185">Reference proteome</keyword>
<proteinExistence type="predicted"/>
<evidence type="ECO:0000313" key="3">
    <source>
        <dbReference type="Proteomes" id="UP001500707"/>
    </source>
</evidence>
<gene>
    <name evidence="2" type="ORF">GCM10022295_47090</name>
</gene>
<comment type="caution">
    <text evidence="2">The sequence shown here is derived from an EMBL/GenBank/DDBJ whole genome shotgun (WGS) entry which is preliminary data.</text>
</comment>
<evidence type="ECO:0000313" key="2">
    <source>
        <dbReference type="EMBL" id="GAA3559508.1"/>
    </source>
</evidence>
<name>A0ABP6X0G1_9ACTN</name>
<reference evidence="3" key="1">
    <citation type="journal article" date="2019" name="Int. J. Syst. Evol. Microbiol.">
        <title>The Global Catalogue of Microorganisms (GCM) 10K type strain sequencing project: providing services to taxonomists for standard genome sequencing and annotation.</title>
        <authorList>
            <consortium name="The Broad Institute Genomics Platform"/>
            <consortium name="The Broad Institute Genome Sequencing Center for Infectious Disease"/>
            <person name="Wu L."/>
            <person name="Ma J."/>
        </authorList>
    </citation>
    <scope>NUCLEOTIDE SEQUENCE [LARGE SCALE GENOMIC DNA]</scope>
    <source>
        <strain evidence="3">JCM 17656</strain>
    </source>
</reference>
<evidence type="ECO:0000256" key="1">
    <source>
        <dbReference type="SAM" id="MobiDB-lite"/>
    </source>
</evidence>
<accession>A0ABP6X0G1</accession>